<feature type="domain" description="Hemerythrin-like" evidence="1">
    <location>
        <begin position="24"/>
        <end position="158"/>
    </location>
</feature>
<protein>
    <recommendedName>
        <fullName evidence="1">Hemerythrin-like domain-containing protein</fullName>
    </recommendedName>
</protein>
<organism evidence="2 3">
    <name type="scientific">Nocardioides simplex</name>
    <name type="common">Arthrobacter simplex</name>
    <dbReference type="NCBI Taxonomy" id="2045"/>
    <lineage>
        <taxon>Bacteria</taxon>
        <taxon>Bacillati</taxon>
        <taxon>Actinomycetota</taxon>
        <taxon>Actinomycetes</taxon>
        <taxon>Propionibacteriales</taxon>
        <taxon>Nocardioidaceae</taxon>
        <taxon>Pimelobacter</taxon>
    </lineage>
</organism>
<gene>
    <name evidence="2" type="ORF">KR76_09510</name>
</gene>
<proteinExistence type="predicted"/>
<name>A0A0C5XGL3_NOCSI</name>
<dbReference type="OrthoDB" id="5197650at2"/>
<reference evidence="2 3" key="1">
    <citation type="journal article" date="2015" name="Genome Announc.">
        <title>Complete Genome Sequence of Steroid-Transforming Nocardioides simplex VKM Ac-2033D.</title>
        <authorList>
            <person name="Shtratnikova V.Y."/>
            <person name="Schelkunov M.I."/>
            <person name="Pekov Y.A."/>
            <person name="Fokina V.V."/>
            <person name="Logacheva M.D."/>
            <person name="Sokolov S.L."/>
            <person name="Bragin E.Y."/>
            <person name="Ashapkin V.V."/>
            <person name="Donova M.V."/>
        </authorList>
    </citation>
    <scope>NUCLEOTIDE SEQUENCE [LARGE SCALE GENOMIC DNA]</scope>
    <source>
        <strain evidence="2 3">VKM Ac-2033D</strain>
    </source>
</reference>
<dbReference type="EMBL" id="CP009896">
    <property type="protein sequence ID" value="AJR18296.1"/>
    <property type="molecule type" value="Genomic_DNA"/>
</dbReference>
<dbReference type="RefSeq" id="WP_052138418.1">
    <property type="nucleotide sequence ID" value="NZ_BJMC01000008.1"/>
</dbReference>
<accession>A0A0C5XGL3</accession>
<dbReference type="Proteomes" id="UP000030300">
    <property type="component" value="Chromosome"/>
</dbReference>
<dbReference type="GeneID" id="96612820"/>
<dbReference type="Pfam" id="PF01814">
    <property type="entry name" value="Hemerythrin"/>
    <property type="match status" value="1"/>
</dbReference>
<dbReference type="AlphaFoldDB" id="A0A0C5XGL3"/>
<dbReference type="CDD" id="cd12108">
    <property type="entry name" value="Hr-like"/>
    <property type="match status" value="1"/>
</dbReference>
<evidence type="ECO:0000313" key="3">
    <source>
        <dbReference type="Proteomes" id="UP000030300"/>
    </source>
</evidence>
<evidence type="ECO:0000313" key="2">
    <source>
        <dbReference type="EMBL" id="AJR18296.1"/>
    </source>
</evidence>
<dbReference type="Gene3D" id="1.20.120.520">
    <property type="entry name" value="nmb1532 protein domain like"/>
    <property type="match status" value="1"/>
</dbReference>
<dbReference type="InterPro" id="IPR012312">
    <property type="entry name" value="Hemerythrin-like"/>
</dbReference>
<keyword evidence="3" id="KW-1185">Reference proteome</keyword>
<sequence>MTDQILLPGQAAAPDGPADMTMMYVLHHAFRRDLRDFRAAAVRAAADDQPAWGRLADRWRLFTSELHTHHTKEDEILWPLLAGHARAAADLGSLRTLEQMEEEHDVLDPLLTSCDAGFTALSRRADRDVRDDLLDDLADLDAALDQHLGHEESAAVPILQRYVAGDEWEVIERDKFRGRPSVGHARRFLPWIFKGLDEAAAARVLAIGGPGMRLLLATARRGFERRESEVFG</sequence>
<dbReference type="HOGENOM" id="CLU_095990_1_0_11"/>
<evidence type="ECO:0000259" key="1">
    <source>
        <dbReference type="Pfam" id="PF01814"/>
    </source>
</evidence>
<dbReference type="KEGG" id="psim:KR76_09510"/>
<dbReference type="STRING" id="2045.KR76_09510"/>